<dbReference type="InterPro" id="IPR000210">
    <property type="entry name" value="BTB/POZ_dom"/>
</dbReference>
<dbReference type="InterPro" id="IPR008974">
    <property type="entry name" value="TRAF-like"/>
</dbReference>
<name>A0A9N9B4G3_9GLOM</name>
<evidence type="ECO:0000259" key="2">
    <source>
        <dbReference type="PROSITE" id="PS50144"/>
    </source>
</evidence>
<gene>
    <name evidence="3" type="ORF">DERYTH_LOCUS5320</name>
</gene>
<dbReference type="GO" id="GO:0030163">
    <property type="term" value="P:protein catabolic process"/>
    <property type="evidence" value="ECO:0007669"/>
    <property type="project" value="UniProtKB-ARBA"/>
</dbReference>
<feature type="domain" description="MATH" evidence="2">
    <location>
        <begin position="19"/>
        <end position="179"/>
    </location>
</feature>
<evidence type="ECO:0000313" key="4">
    <source>
        <dbReference type="Proteomes" id="UP000789405"/>
    </source>
</evidence>
<dbReference type="Gene3D" id="3.30.710.10">
    <property type="entry name" value="Potassium Channel Kv1.1, Chain A"/>
    <property type="match status" value="1"/>
</dbReference>
<dbReference type="SUPFAM" id="SSF49599">
    <property type="entry name" value="TRAF domain-like"/>
    <property type="match status" value="1"/>
</dbReference>
<comment type="caution">
    <text evidence="3">The sequence shown here is derived from an EMBL/GenBank/DDBJ whole genome shotgun (WGS) entry which is preliminary data.</text>
</comment>
<protein>
    <submittedName>
        <fullName evidence="3">7423_t:CDS:1</fullName>
    </submittedName>
</protein>
<accession>A0A9N9B4G3</accession>
<dbReference type="SMART" id="SM00225">
    <property type="entry name" value="BTB"/>
    <property type="match status" value="1"/>
</dbReference>
<dbReference type="EMBL" id="CAJVPY010002205">
    <property type="protein sequence ID" value="CAG8552156.1"/>
    <property type="molecule type" value="Genomic_DNA"/>
</dbReference>
<dbReference type="Pfam" id="PF00651">
    <property type="entry name" value="BTB"/>
    <property type="match status" value="1"/>
</dbReference>
<feature type="domain" description="BTB" evidence="1">
    <location>
        <begin position="203"/>
        <end position="271"/>
    </location>
</feature>
<dbReference type="CDD" id="cd00121">
    <property type="entry name" value="MATH"/>
    <property type="match status" value="1"/>
</dbReference>
<evidence type="ECO:0000313" key="3">
    <source>
        <dbReference type="EMBL" id="CAG8552156.1"/>
    </source>
</evidence>
<dbReference type="AlphaFoldDB" id="A0A9N9B4G3"/>
<dbReference type="Gene3D" id="2.60.210.10">
    <property type="entry name" value="Apoptosis, Tumor Necrosis Factor Receptor Associated Protein 2, Chain A"/>
    <property type="match status" value="1"/>
</dbReference>
<keyword evidence="4" id="KW-1185">Reference proteome</keyword>
<dbReference type="Pfam" id="PF22486">
    <property type="entry name" value="MATH_2"/>
    <property type="match status" value="1"/>
</dbReference>
<evidence type="ECO:0000259" key="1">
    <source>
        <dbReference type="PROSITE" id="PS50097"/>
    </source>
</evidence>
<sequence>MPQQTDITKQNIDSGKYHTFVYNWIIKDFQEIYKHMSFENNCHLSEKFFSPEKIGSKNSGSQDHSWRLSLYPNGDNEPGYMSLYLCYFKTDHDSRNGEMRKATFTFELFRINKNDNSKNSSNGIARHLHPLPSKCDIRSEIFDPDGYEIGERKFCSINHVFLNSNRSLKTDLLVRLILIGDRKDFDTLEIPSLEQYFDNENFSDITFSFNCGSQVRASRLILASRSSYFYKVFSGDWKESKSSIIQISGANYESFRAMIYFLYTAKLDEDLNFNILKHLYLEADMRDITQLRNIVESRLSKTINIDNWHLVLILGWETRNNTLSRASLQYVHNNWVDIEDSENLKILMRCGNIKWLEELILAKCFGV</sequence>
<dbReference type="InterPro" id="IPR002083">
    <property type="entry name" value="MATH/TRAF_dom"/>
</dbReference>
<dbReference type="PROSITE" id="PS50097">
    <property type="entry name" value="BTB"/>
    <property type="match status" value="1"/>
</dbReference>
<reference evidence="3" key="1">
    <citation type="submission" date="2021-06" db="EMBL/GenBank/DDBJ databases">
        <authorList>
            <person name="Kallberg Y."/>
            <person name="Tangrot J."/>
            <person name="Rosling A."/>
        </authorList>
    </citation>
    <scope>NUCLEOTIDE SEQUENCE</scope>
    <source>
        <strain evidence="3">MA453B</strain>
    </source>
</reference>
<dbReference type="SUPFAM" id="SSF54695">
    <property type="entry name" value="POZ domain"/>
    <property type="match status" value="1"/>
</dbReference>
<organism evidence="3 4">
    <name type="scientific">Dentiscutata erythropus</name>
    <dbReference type="NCBI Taxonomy" id="1348616"/>
    <lineage>
        <taxon>Eukaryota</taxon>
        <taxon>Fungi</taxon>
        <taxon>Fungi incertae sedis</taxon>
        <taxon>Mucoromycota</taxon>
        <taxon>Glomeromycotina</taxon>
        <taxon>Glomeromycetes</taxon>
        <taxon>Diversisporales</taxon>
        <taxon>Gigasporaceae</taxon>
        <taxon>Dentiscutata</taxon>
    </lineage>
</organism>
<dbReference type="OrthoDB" id="6359816at2759"/>
<dbReference type="PROSITE" id="PS50144">
    <property type="entry name" value="MATH"/>
    <property type="match status" value="1"/>
</dbReference>
<dbReference type="PANTHER" id="PTHR24413">
    <property type="entry name" value="SPECKLE-TYPE POZ PROTEIN"/>
    <property type="match status" value="1"/>
</dbReference>
<dbReference type="InterPro" id="IPR011333">
    <property type="entry name" value="SKP1/BTB/POZ_sf"/>
</dbReference>
<proteinExistence type="predicted"/>
<dbReference type="Proteomes" id="UP000789405">
    <property type="component" value="Unassembled WGS sequence"/>
</dbReference>